<evidence type="ECO:0000313" key="3">
    <source>
        <dbReference type="Proteomes" id="UP000190890"/>
    </source>
</evidence>
<sequence>MEELETERLIVRGFKKGDWKDLYEYFGDEEVLKFEPYKPFLVEKCKEEAIRRITDPSFLAVCLKDTNKLIGNIYFVKQDFDTWKLDMYLIQIIKEKVMQLKVAQMLWSMHLKNLMLDVL</sequence>
<protein>
    <recommendedName>
        <fullName evidence="1">N-acetyltransferase domain-containing protein</fullName>
    </recommendedName>
</protein>
<dbReference type="EMBL" id="LZZM01000073">
    <property type="protein sequence ID" value="OOM81048.1"/>
    <property type="molecule type" value="Genomic_DNA"/>
</dbReference>
<comment type="caution">
    <text evidence="2">The sequence shown here is derived from an EMBL/GenBank/DDBJ whole genome shotgun (WGS) entry which is preliminary data.</text>
</comment>
<dbReference type="Gene3D" id="3.40.630.30">
    <property type="match status" value="1"/>
</dbReference>
<dbReference type="AlphaFoldDB" id="A0A1S8TTN4"/>
<gene>
    <name evidence="2" type="ORF">CLPUN_12080</name>
</gene>
<name>A0A1S8TTN4_9CLOT</name>
<dbReference type="Proteomes" id="UP000190890">
    <property type="component" value="Unassembled WGS sequence"/>
</dbReference>
<feature type="domain" description="N-acetyltransferase" evidence="1">
    <location>
        <begin position="8"/>
        <end position="87"/>
    </location>
</feature>
<dbReference type="GO" id="GO:0016747">
    <property type="term" value="F:acyltransferase activity, transferring groups other than amino-acyl groups"/>
    <property type="evidence" value="ECO:0007669"/>
    <property type="project" value="InterPro"/>
</dbReference>
<evidence type="ECO:0000259" key="1">
    <source>
        <dbReference type="Pfam" id="PF13302"/>
    </source>
</evidence>
<accession>A0A1S8TTN4</accession>
<organism evidence="2 3">
    <name type="scientific">Clostridium puniceum</name>
    <dbReference type="NCBI Taxonomy" id="29367"/>
    <lineage>
        <taxon>Bacteria</taxon>
        <taxon>Bacillati</taxon>
        <taxon>Bacillota</taxon>
        <taxon>Clostridia</taxon>
        <taxon>Eubacteriales</taxon>
        <taxon>Clostridiaceae</taxon>
        <taxon>Clostridium</taxon>
    </lineage>
</organism>
<dbReference type="InterPro" id="IPR000182">
    <property type="entry name" value="GNAT_dom"/>
</dbReference>
<keyword evidence="3" id="KW-1185">Reference proteome</keyword>
<dbReference type="STRING" id="29367.CLPUN_12080"/>
<dbReference type="SUPFAM" id="SSF55729">
    <property type="entry name" value="Acyl-CoA N-acyltransferases (Nat)"/>
    <property type="match status" value="1"/>
</dbReference>
<dbReference type="Pfam" id="PF13302">
    <property type="entry name" value="Acetyltransf_3"/>
    <property type="match status" value="1"/>
</dbReference>
<proteinExistence type="predicted"/>
<evidence type="ECO:0000313" key="2">
    <source>
        <dbReference type="EMBL" id="OOM81048.1"/>
    </source>
</evidence>
<reference evidence="2 3" key="1">
    <citation type="submission" date="2016-05" db="EMBL/GenBank/DDBJ databases">
        <title>Microbial solvent formation.</title>
        <authorList>
            <person name="Poehlein A."/>
            <person name="Montoya Solano J.D."/>
            <person name="Flitsch S."/>
            <person name="Krabben P."/>
            <person name="Duerre P."/>
            <person name="Daniel R."/>
        </authorList>
    </citation>
    <scope>NUCLEOTIDE SEQUENCE [LARGE SCALE GENOMIC DNA]</scope>
    <source>
        <strain evidence="2 3">DSM 2619</strain>
    </source>
</reference>
<dbReference type="InterPro" id="IPR016181">
    <property type="entry name" value="Acyl_CoA_acyltransferase"/>
</dbReference>
<dbReference type="RefSeq" id="WP_341424302.1">
    <property type="nucleotide sequence ID" value="NZ_LZZM01000073.1"/>
</dbReference>